<dbReference type="GO" id="GO:0016787">
    <property type="term" value="F:hydrolase activity"/>
    <property type="evidence" value="ECO:0007669"/>
    <property type="project" value="UniProtKB-KW"/>
</dbReference>
<reference evidence="1 2" key="1">
    <citation type="journal article" date="2014" name="Int. J. Syst. Evol. Microbiol.">
        <title>Complete genome sequence of Corynebacterium casei LMG S-19264T (=DSM 44701T), isolated from a smear-ripened cheese.</title>
        <authorList>
            <consortium name="US DOE Joint Genome Institute (JGI-PGF)"/>
            <person name="Walter F."/>
            <person name="Albersmeier A."/>
            <person name="Kalinowski J."/>
            <person name="Ruckert C."/>
        </authorList>
    </citation>
    <scope>NUCLEOTIDE SEQUENCE [LARGE SCALE GENOMIC DNA]</scope>
    <source>
        <strain evidence="1 2">CECT 8670</strain>
    </source>
</reference>
<evidence type="ECO:0000313" key="1">
    <source>
        <dbReference type="EMBL" id="MDN3620185.1"/>
    </source>
</evidence>
<gene>
    <name evidence="1" type="ORF">QWY81_12035</name>
</gene>
<dbReference type="InterPro" id="IPR000801">
    <property type="entry name" value="Esterase-like"/>
</dbReference>
<dbReference type="Gene3D" id="3.40.50.1820">
    <property type="entry name" value="alpha/beta hydrolase"/>
    <property type="match status" value="1"/>
</dbReference>
<dbReference type="PANTHER" id="PTHR48098">
    <property type="entry name" value="ENTEROCHELIN ESTERASE-RELATED"/>
    <property type="match status" value="1"/>
</dbReference>
<evidence type="ECO:0000313" key="2">
    <source>
        <dbReference type="Proteomes" id="UP001228636"/>
    </source>
</evidence>
<comment type="caution">
    <text evidence="1">The sequence shown here is derived from an EMBL/GenBank/DDBJ whole genome shotgun (WGS) entry which is preliminary data.</text>
</comment>
<protein>
    <submittedName>
        <fullName evidence="1">Alpha/beta hydrolase-fold protein</fullName>
    </submittedName>
</protein>
<dbReference type="Proteomes" id="UP001228636">
    <property type="component" value="Unassembled WGS sequence"/>
</dbReference>
<dbReference type="SUPFAM" id="SSF53474">
    <property type="entry name" value="alpha/beta-Hydrolases"/>
    <property type="match status" value="1"/>
</dbReference>
<keyword evidence="1" id="KW-0378">Hydrolase</keyword>
<dbReference type="PANTHER" id="PTHR48098:SF6">
    <property type="entry name" value="FERRI-BACILLIBACTIN ESTERASE BESA"/>
    <property type="match status" value="1"/>
</dbReference>
<proteinExistence type="predicted"/>
<dbReference type="InterPro" id="IPR050583">
    <property type="entry name" value="Mycobacterial_A85_antigen"/>
</dbReference>
<sequence>MKLIISLFSFFLITSFAFGQMKSKIEISSLEYHTVELKSEYFPNENRIIKIFLPIDYDITKKYPVIYTLDGYSLFDVTAKYVEQLSKRTIENDYDVATDAIPQSIVVGVYHNNRNIETTPNFSKYQNGDETIYLEGSEKLKNFLFEEVVPYMNTTYNTSGYNSIIGHSNTAHFVICLPFQKNNPFDGVISLSLSGESDNFKKKIEPYLTANEKINIFIGYGTKDYEFNEFAKYLKSKVFNDHLKINEFNANHNEMPAMSLIQGIKFLFNEYRNIDDFYIESNKENFKIKEYLDLYHSKNKKAYGIETQMKETDFYSLIQMSINTKNKKALNQIIEYDSIVNGYPTQTHTLFFYNKQIGDFKKANYLANKILNSKDDLENKILKANLESYYDFYIHDIKNLEMAIAFFKQGRKKFKDNQLEFSYFIAKASIENNTKKRLGKTNLEYCIKNYKQNRYFREIDLKKLKEE</sequence>
<organism evidence="1 2">
    <name type="scientific">Polaribacter sejongensis</name>
    <dbReference type="NCBI Taxonomy" id="985043"/>
    <lineage>
        <taxon>Bacteria</taxon>
        <taxon>Pseudomonadati</taxon>
        <taxon>Bacteroidota</taxon>
        <taxon>Flavobacteriia</taxon>
        <taxon>Flavobacteriales</taxon>
        <taxon>Flavobacteriaceae</taxon>
    </lineage>
</organism>
<dbReference type="Pfam" id="PF00756">
    <property type="entry name" value="Esterase"/>
    <property type="match status" value="1"/>
</dbReference>
<dbReference type="RefSeq" id="WP_261973294.1">
    <property type="nucleotide sequence ID" value="NZ_CP103460.1"/>
</dbReference>
<dbReference type="InterPro" id="IPR029058">
    <property type="entry name" value="AB_hydrolase_fold"/>
</dbReference>
<dbReference type="EMBL" id="JAUFQH010000010">
    <property type="protein sequence ID" value="MDN3620185.1"/>
    <property type="molecule type" value="Genomic_DNA"/>
</dbReference>
<accession>A0AAJ1QXZ6</accession>
<name>A0AAJ1QXZ6_9FLAO</name>
<dbReference type="AlphaFoldDB" id="A0AAJ1QXZ6"/>